<dbReference type="OMA" id="IHHWKGK"/>
<dbReference type="eggNOG" id="KOG4169">
    <property type="taxonomic scope" value="Eukaryota"/>
</dbReference>
<organism evidence="5">
    <name type="scientific">Metarhizium acridum (strain CQMa 102)</name>
    <dbReference type="NCBI Taxonomy" id="655827"/>
    <lineage>
        <taxon>Eukaryota</taxon>
        <taxon>Fungi</taxon>
        <taxon>Dikarya</taxon>
        <taxon>Ascomycota</taxon>
        <taxon>Pezizomycotina</taxon>
        <taxon>Sordariomycetes</taxon>
        <taxon>Hypocreomycetidae</taxon>
        <taxon>Hypocreales</taxon>
        <taxon>Clavicipitaceae</taxon>
        <taxon>Metarhizium</taxon>
    </lineage>
</organism>
<reference evidence="4 5" key="1">
    <citation type="journal article" date="2011" name="PLoS Genet.">
        <title>Genome sequencing and comparative transcriptomics of the model entomopathogenic fungi Metarhizium anisopliae and M. acridum.</title>
        <authorList>
            <person name="Gao Q."/>
            <person name="Jin K."/>
            <person name="Ying S.H."/>
            <person name="Zhang Y."/>
            <person name="Xiao G."/>
            <person name="Shang Y."/>
            <person name="Duan Z."/>
            <person name="Hu X."/>
            <person name="Xie X.Q."/>
            <person name="Zhou G."/>
            <person name="Peng G."/>
            <person name="Luo Z."/>
            <person name="Huang W."/>
            <person name="Wang B."/>
            <person name="Fang W."/>
            <person name="Wang S."/>
            <person name="Zhong Y."/>
            <person name="Ma L.J."/>
            <person name="St Leger R.J."/>
            <person name="Zhao G.P."/>
            <person name="Pei Y."/>
            <person name="Feng M.G."/>
            <person name="Xia Y."/>
            <person name="Wang C."/>
        </authorList>
    </citation>
    <scope>NUCLEOTIDE SEQUENCE [LARGE SCALE GENOMIC DNA]</scope>
    <source>
        <strain evidence="4 5">CQMa 102</strain>
    </source>
</reference>
<sequence length="384" mass="42841">MMFDWQVRKATSSISLNVPPGSLVASDFFQSPALSDVANLSAQSDAHLHQRLKPKGNSRSSGTRYPDTITKQQYYLNAQGTFNDTISPSFTVPIHIRTIPQIPNLTILTQTMTPSKRLVVVLELSEANFDDEDALRRALHGADAIFCLTNFFDQNSVDSELYRGLNIAKVASEIPELENFVFSALPDARDLFGGEYQRNLPYNAKSYIKEGIQKGFPELWKKTTVLYVAYYHQNWLKYAAQPDGSFILRMPHPGSDPVSMASSLDTGAVVDAILRAESKYHGHTVALVAERLSDEKKLAIWAEALGVKAVYQQVTPAEYKKGLQAAGVPVALAHGLTELAEVIARKEDYVQAPGVIRGEDIIERNYKLKTWQQYVKEEDWSSLL</sequence>
<evidence type="ECO:0000313" key="5">
    <source>
        <dbReference type="Proteomes" id="UP000002499"/>
    </source>
</evidence>
<evidence type="ECO:0000259" key="3">
    <source>
        <dbReference type="Pfam" id="PF05368"/>
    </source>
</evidence>
<dbReference type="InterPro" id="IPR051164">
    <property type="entry name" value="NmrA-like_oxidored"/>
</dbReference>
<dbReference type="HOGENOM" id="CLU_719766_0_0_1"/>
<gene>
    <name evidence="4" type="ORF">MAC_09311</name>
</gene>
<keyword evidence="2" id="KW-0521">NADP</keyword>
<dbReference type="InParanoid" id="E9EHG3"/>
<dbReference type="AlphaFoldDB" id="E9EHG3"/>
<accession>E9EHG3</accession>
<evidence type="ECO:0000313" key="4">
    <source>
        <dbReference type="EMBL" id="EFY84646.1"/>
    </source>
</evidence>
<dbReference type="InterPro" id="IPR036291">
    <property type="entry name" value="NAD(P)-bd_dom_sf"/>
</dbReference>
<protein>
    <submittedName>
        <fullName evidence="4">NmrA family transcriptional regulator</fullName>
    </submittedName>
</protein>
<name>E9EHG3_METAQ</name>
<dbReference type="SUPFAM" id="SSF51735">
    <property type="entry name" value="NAD(P)-binding Rossmann-fold domains"/>
    <property type="match status" value="1"/>
</dbReference>
<dbReference type="Pfam" id="PF05368">
    <property type="entry name" value="NmrA"/>
    <property type="match status" value="1"/>
</dbReference>
<dbReference type="GO" id="GO:0005634">
    <property type="term" value="C:nucleus"/>
    <property type="evidence" value="ECO:0007669"/>
    <property type="project" value="TreeGrafter"/>
</dbReference>
<comment type="similarity">
    <text evidence="1">Belongs to the NmrA-type oxidoreductase family.</text>
</comment>
<dbReference type="PANTHER" id="PTHR42748">
    <property type="entry name" value="NITROGEN METABOLITE REPRESSION PROTEIN NMRA FAMILY MEMBER"/>
    <property type="match status" value="1"/>
</dbReference>
<dbReference type="InterPro" id="IPR008030">
    <property type="entry name" value="NmrA-like"/>
</dbReference>
<dbReference type="Gene3D" id="3.90.25.10">
    <property type="entry name" value="UDP-galactose 4-epimerase, domain 1"/>
    <property type="match status" value="1"/>
</dbReference>
<dbReference type="STRING" id="655827.E9EHG3"/>
<dbReference type="EMBL" id="GL698613">
    <property type="protein sequence ID" value="EFY84646.1"/>
    <property type="molecule type" value="Genomic_DNA"/>
</dbReference>
<evidence type="ECO:0000256" key="2">
    <source>
        <dbReference type="ARBA" id="ARBA00022857"/>
    </source>
</evidence>
<evidence type="ECO:0000256" key="1">
    <source>
        <dbReference type="ARBA" id="ARBA00006328"/>
    </source>
</evidence>
<dbReference type="PANTHER" id="PTHR42748:SF28">
    <property type="entry name" value="NMRA-LIKE DOMAIN-CONTAINING PROTEIN"/>
    <property type="match status" value="1"/>
</dbReference>
<dbReference type="OrthoDB" id="3358371at2759"/>
<dbReference type="Proteomes" id="UP000002499">
    <property type="component" value="Unassembled WGS sequence"/>
</dbReference>
<keyword evidence="5" id="KW-1185">Reference proteome</keyword>
<feature type="domain" description="NmrA-like" evidence="3">
    <location>
        <begin position="123"/>
        <end position="349"/>
    </location>
</feature>
<proteinExistence type="inferred from homology"/>
<dbReference type="Gene3D" id="3.40.50.720">
    <property type="entry name" value="NAD(P)-binding Rossmann-like Domain"/>
    <property type="match status" value="1"/>
</dbReference>